<dbReference type="EMBL" id="CAJNOB010000034">
    <property type="protein sequence ID" value="CAF0701128.1"/>
    <property type="molecule type" value="Genomic_DNA"/>
</dbReference>
<comment type="caution">
    <text evidence="1">The sequence shown here is derived from an EMBL/GenBank/DDBJ whole genome shotgun (WGS) entry which is preliminary data.</text>
</comment>
<organism evidence="1 2">
    <name type="scientific">Candidatus Methylacidithermus pantelleriae</name>
    <dbReference type="NCBI Taxonomy" id="2744239"/>
    <lineage>
        <taxon>Bacteria</taxon>
        <taxon>Pseudomonadati</taxon>
        <taxon>Verrucomicrobiota</taxon>
        <taxon>Methylacidiphilae</taxon>
        <taxon>Methylacidiphilales</taxon>
        <taxon>Methylacidiphilaceae</taxon>
        <taxon>Candidatus Methylacidithermus</taxon>
    </lineage>
</organism>
<accession>A0A8J2BRF0</accession>
<evidence type="ECO:0000313" key="2">
    <source>
        <dbReference type="Proteomes" id="UP000663859"/>
    </source>
</evidence>
<dbReference type="Proteomes" id="UP000663859">
    <property type="component" value="Unassembled WGS sequence"/>
</dbReference>
<name>A0A8J2BRF0_9BACT</name>
<reference evidence="1" key="1">
    <citation type="submission" date="2021-02" db="EMBL/GenBank/DDBJ databases">
        <authorList>
            <person name="Cremers G."/>
            <person name="Picone N."/>
        </authorList>
    </citation>
    <scope>NUCLEOTIDE SEQUENCE</scope>
    <source>
        <strain evidence="1">PQ17</strain>
    </source>
</reference>
<keyword evidence="2" id="KW-1185">Reference proteome</keyword>
<evidence type="ECO:0000313" key="1">
    <source>
        <dbReference type="EMBL" id="CAF0701128.1"/>
    </source>
</evidence>
<protein>
    <submittedName>
        <fullName evidence="1">Uncharacterized protein</fullName>
    </submittedName>
</protein>
<gene>
    <name evidence="1" type="ORF">MPNT_40158</name>
</gene>
<sequence>MLRIAGQTGFSGLFSVPWKIQGPEGFGATHLIPLIDSEGLAYLRHCLKLHYCNRTSEWFPFAYVIHLGPRKKEE</sequence>
<dbReference type="AlphaFoldDB" id="A0A8J2BRF0"/>
<proteinExistence type="predicted"/>